<comment type="caution">
    <text evidence="1">The sequence shown here is derived from an EMBL/GenBank/DDBJ whole genome shotgun (WGS) entry which is preliminary data.</text>
</comment>
<gene>
    <name evidence="1" type="ORF">QE152_g40831</name>
</gene>
<dbReference type="PANTHER" id="PTHR11439:SF440">
    <property type="entry name" value="INTEGRASE CATALYTIC DOMAIN-CONTAINING PROTEIN"/>
    <property type="match status" value="1"/>
</dbReference>
<dbReference type="Proteomes" id="UP001458880">
    <property type="component" value="Unassembled WGS sequence"/>
</dbReference>
<keyword evidence="2" id="KW-1185">Reference proteome</keyword>
<reference evidence="1 2" key="1">
    <citation type="journal article" date="2024" name="BMC Genomics">
        <title>De novo assembly and annotation of Popillia japonica's genome with initial clues to its potential as an invasive pest.</title>
        <authorList>
            <person name="Cucini C."/>
            <person name="Boschi S."/>
            <person name="Funari R."/>
            <person name="Cardaioli E."/>
            <person name="Iannotti N."/>
            <person name="Marturano G."/>
            <person name="Paoli F."/>
            <person name="Bruttini M."/>
            <person name="Carapelli A."/>
            <person name="Frati F."/>
            <person name="Nardi F."/>
        </authorList>
    </citation>
    <scope>NUCLEOTIDE SEQUENCE [LARGE SCALE GENOMIC DNA]</scope>
    <source>
        <strain evidence="1">DMR45628</strain>
    </source>
</reference>
<proteinExistence type="predicted"/>
<dbReference type="CDD" id="cd09272">
    <property type="entry name" value="RNase_HI_RT_Ty1"/>
    <property type="match status" value="1"/>
</dbReference>
<evidence type="ECO:0000313" key="2">
    <source>
        <dbReference type="Proteomes" id="UP001458880"/>
    </source>
</evidence>
<evidence type="ECO:0000313" key="1">
    <source>
        <dbReference type="EMBL" id="KAK9674818.1"/>
    </source>
</evidence>
<evidence type="ECO:0008006" key="3">
    <source>
        <dbReference type="Google" id="ProtNLM"/>
    </source>
</evidence>
<dbReference type="AlphaFoldDB" id="A0AAW1HFP1"/>
<dbReference type="EMBL" id="JASPKY010001490">
    <property type="protein sequence ID" value="KAK9674818.1"/>
    <property type="molecule type" value="Genomic_DNA"/>
</dbReference>
<name>A0AAW1HFP1_POPJA</name>
<organism evidence="1 2">
    <name type="scientific">Popillia japonica</name>
    <name type="common">Japanese beetle</name>
    <dbReference type="NCBI Taxonomy" id="7064"/>
    <lineage>
        <taxon>Eukaryota</taxon>
        <taxon>Metazoa</taxon>
        <taxon>Ecdysozoa</taxon>
        <taxon>Arthropoda</taxon>
        <taxon>Hexapoda</taxon>
        <taxon>Insecta</taxon>
        <taxon>Pterygota</taxon>
        <taxon>Neoptera</taxon>
        <taxon>Endopterygota</taxon>
        <taxon>Coleoptera</taxon>
        <taxon>Polyphaga</taxon>
        <taxon>Scarabaeiformia</taxon>
        <taxon>Scarabaeidae</taxon>
        <taxon>Rutelinae</taxon>
        <taxon>Popillia</taxon>
    </lineage>
</organism>
<dbReference type="PANTHER" id="PTHR11439">
    <property type="entry name" value="GAG-POL-RELATED RETROTRANSPOSON"/>
    <property type="match status" value="1"/>
</dbReference>
<accession>A0AAW1HFP1</accession>
<sequence>MRWTIQILRKDDELSSVCTEDENVQNRVTNENFDEDEIEFQNTTKTKNEMDHTDIKEVTSLQRPKREIKLPKKFDEHIVYVNFSNASVPENYEEAVNSEDSSKWTAAMNEELESLKQNKTWIEVEEPTNKNIIEEILDAHVDADWAADITDRKSTTGIVIRVYGNTVLWKSQKQKIVSRSSTHAEYYALADCVTETIPIKGILKELNIKPELATKIYEDNSGALALAKNATKIYEDNSGALALPKNGNFSKNSKHIDVSYHFVHDYEKKGEIKVEKISTDDQLADIFTKAPKL</sequence>
<protein>
    <recommendedName>
        <fullName evidence="3">Polyprotein</fullName>
    </recommendedName>
</protein>